<proteinExistence type="predicted"/>
<organism evidence="1 2">
    <name type="scientific">Stephania japonica</name>
    <dbReference type="NCBI Taxonomy" id="461633"/>
    <lineage>
        <taxon>Eukaryota</taxon>
        <taxon>Viridiplantae</taxon>
        <taxon>Streptophyta</taxon>
        <taxon>Embryophyta</taxon>
        <taxon>Tracheophyta</taxon>
        <taxon>Spermatophyta</taxon>
        <taxon>Magnoliopsida</taxon>
        <taxon>Ranunculales</taxon>
        <taxon>Menispermaceae</taxon>
        <taxon>Menispermoideae</taxon>
        <taxon>Cissampelideae</taxon>
        <taxon>Stephania</taxon>
    </lineage>
</organism>
<evidence type="ECO:0000313" key="1">
    <source>
        <dbReference type="EMBL" id="KAK9129153.1"/>
    </source>
</evidence>
<accession>A0AAP0JA73</accession>
<protein>
    <submittedName>
        <fullName evidence="1">Uncharacterized protein</fullName>
    </submittedName>
</protein>
<dbReference type="AlphaFoldDB" id="A0AAP0JA73"/>
<sequence length="61" mass="6726">MGVLRWSRRLGGDQRDKVKCNSDAVIFIDRGVASYEAVLRDERSSFMAAMGGCGNVWSSRG</sequence>
<name>A0AAP0JA73_9MAGN</name>
<dbReference type="Proteomes" id="UP001417504">
    <property type="component" value="Unassembled WGS sequence"/>
</dbReference>
<gene>
    <name evidence="1" type="ORF">Sjap_009640</name>
</gene>
<evidence type="ECO:0000313" key="2">
    <source>
        <dbReference type="Proteomes" id="UP001417504"/>
    </source>
</evidence>
<reference evidence="1 2" key="1">
    <citation type="submission" date="2024-01" db="EMBL/GenBank/DDBJ databases">
        <title>Genome assemblies of Stephania.</title>
        <authorList>
            <person name="Yang L."/>
        </authorList>
    </citation>
    <scope>NUCLEOTIDE SEQUENCE [LARGE SCALE GENOMIC DNA]</scope>
    <source>
        <strain evidence="1">QJT</strain>
        <tissue evidence="1">Leaf</tissue>
    </source>
</reference>
<dbReference type="EMBL" id="JBBNAE010000004">
    <property type="protein sequence ID" value="KAK9129153.1"/>
    <property type="molecule type" value="Genomic_DNA"/>
</dbReference>
<keyword evidence="2" id="KW-1185">Reference proteome</keyword>
<comment type="caution">
    <text evidence="1">The sequence shown here is derived from an EMBL/GenBank/DDBJ whole genome shotgun (WGS) entry which is preliminary data.</text>
</comment>